<dbReference type="GO" id="GO:0009898">
    <property type="term" value="C:cytoplasmic side of plasma membrane"/>
    <property type="evidence" value="ECO:0007669"/>
    <property type="project" value="TreeGrafter"/>
</dbReference>
<dbReference type="GO" id="GO:0005829">
    <property type="term" value="C:cytosol"/>
    <property type="evidence" value="ECO:0007669"/>
    <property type="project" value="TreeGrafter"/>
</dbReference>
<dbReference type="PIRSF" id="PIRSF003092">
    <property type="entry name" value="MinD"/>
    <property type="match status" value="1"/>
</dbReference>
<dbReference type="Proteomes" id="UP000305674">
    <property type="component" value="Unassembled WGS sequence"/>
</dbReference>
<dbReference type="AlphaFoldDB" id="A0A4U1B9K8"/>
<organism evidence="3 4">
    <name type="scientific">Ferrimonas sediminicola</name>
    <dbReference type="NCBI Taxonomy" id="2569538"/>
    <lineage>
        <taxon>Bacteria</taxon>
        <taxon>Pseudomonadati</taxon>
        <taxon>Pseudomonadota</taxon>
        <taxon>Gammaproteobacteria</taxon>
        <taxon>Alteromonadales</taxon>
        <taxon>Ferrimonadaceae</taxon>
        <taxon>Ferrimonas</taxon>
    </lineage>
</organism>
<dbReference type="InterPro" id="IPR050625">
    <property type="entry name" value="ParA/MinD_ATPase"/>
</dbReference>
<dbReference type="EMBL" id="SWCI01000015">
    <property type="protein sequence ID" value="TKB47227.1"/>
    <property type="molecule type" value="Genomic_DNA"/>
</dbReference>
<dbReference type="InterPro" id="IPR027417">
    <property type="entry name" value="P-loop_NTPase"/>
</dbReference>
<dbReference type="InterPro" id="IPR033875">
    <property type="entry name" value="FlhG"/>
</dbReference>
<accession>A0A4U1B9K8</accession>
<proteinExistence type="predicted"/>
<gene>
    <name evidence="3" type="ORF">FCL40_16115</name>
</gene>
<dbReference type="GO" id="GO:0051782">
    <property type="term" value="P:negative regulation of cell division"/>
    <property type="evidence" value="ECO:0007669"/>
    <property type="project" value="TreeGrafter"/>
</dbReference>
<evidence type="ECO:0000313" key="4">
    <source>
        <dbReference type="Proteomes" id="UP000305674"/>
    </source>
</evidence>
<comment type="caution">
    <text evidence="3">The sequence shown here is derived from an EMBL/GenBank/DDBJ whole genome shotgun (WGS) entry which is preliminary data.</text>
</comment>
<evidence type="ECO:0000256" key="2">
    <source>
        <dbReference type="ARBA" id="ARBA00022840"/>
    </source>
</evidence>
<dbReference type="CDD" id="cd02038">
    <property type="entry name" value="FlhG-like"/>
    <property type="match status" value="1"/>
</dbReference>
<dbReference type="InterPro" id="IPR033756">
    <property type="entry name" value="YlxH/NBP35"/>
</dbReference>
<dbReference type="FunFam" id="3.40.50.300:FF:000158">
    <property type="entry name" value="Site-determining protein"/>
    <property type="match status" value="1"/>
</dbReference>
<dbReference type="PANTHER" id="PTHR43384">
    <property type="entry name" value="SEPTUM SITE-DETERMINING PROTEIN MIND HOMOLOG, CHLOROPLASTIC-RELATED"/>
    <property type="match status" value="1"/>
</dbReference>
<dbReference type="GO" id="GO:0016887">
    <property type="term" value="F:ATP hydrolysis activity"/>
    <property type="evidence" value="ECO:0007669"/>
    <property type="project" value="TreeGrafter"/>
</dbReference>
<keyword evidence="2" id="KW-0067">ATP-binding</keyword>
<reference evidence="3 4" key="1">
    <citation type="submission" date="2019-04" db="EMBL/GenBank/DDBJ databases">
        <authorList>
            <person name="Hwang J.C."/>
        </authorList>
    </citation>
    <scope>NUCLEOTIDE SEQUENCE [LARGE SCALE GENOMIC DNA]</scope>
    <source>
        <strain evidence="3 4">IMCC35001</strain>
    </source>
</reference>
<evidence type="ECO:0000313" key="3">
    <source>
        <dbReference type="EMBL" id="TKB47227.1"/>
    </source>
</evidence>
<dbReference type="SUPFAM" id="SSF52540">
    <property type="entry name" value="P-loop containing nucleoside triphosphate hydrolases"/>
    <property type="match status" value="1"/>
</dbReference>
<sequence>MNRWFLQDQASGLRKMAQQKQKMVKVIAVTGGKGGVGKTNVSINLATSLAQKGQKVLVLDADLGLANVDVLLGLRVKYNLSHVLSGECKLSEVLVEGPQGVFIVPAASGTQAMVELTPAQHAGLIRAFSELEDEFDVLIVDTAAGISEMVLSYARAAQEVVVVVCDEPTSITDAYALIKILSREHGVFRFRIVANMVRSLREGMELFAKLSKVTDRFLDVALELVATIPFDENVRKSVRKQRVVVETFPRSPAAIAYQGLSNKVMSWPTPDNPGGHLEFFVERLVRRNMYGEAVGE</sequence>
<dbReference type="RefSeq" id="WP_136854331.1">
    <property type="nucleotide sequence ID" value="NZ_SWCI01000015.1"/>
</dbReference>
<dbReference type="Pfam" id="PF10609">
    <property type="entry name" value="ParA"/>
    <property type="match status" value="1"/>
</dbReference>
<evidence type="ECO:0000256" key="1">
    <source>
        <dbReference type="ARBA" id="ARBA00022741"/>
    </source>
</evidence>
<keyword evidence="1" id="KW-0547">Nucleotide-binding</keyword>
<dbReference type="GO" id="GO:0005524">
    <property type="term" value="F:ATP binding"/>
    <property type="evidence" value="ECO:0007669"/>
    <property type="project" value="UniProtKB-KW"/>
</dbReference>
<name>A0A4U1B9K8_9GAMM</name>
<dbReference type="OrthoDB" id="9816297at2"/>
<keyword evidence="4" id="KW-1185">Reference proteome</keyword>
<dbReference type="Gene3D" id="3.40.50.300">
    <property type="entry name" value="P-loop containing nucleotide triphosphate hydrolases"/>
    <property type="match status" value="1"/>
</dbReference>
<dbReference type="PANTHER" id="PTHR43384:SF4">
    <property type="entry name" value="CELLULOSE BIOSYNTHESIS PROTEIN BCSQ-RELATED"/>
    <property type="match status" value="1"/>
</dbReference>
<protein>
    <submittedName>
        <fullName evidence="3">MinD/ParA family protein</fullName>
    </submittedName>
</protein>
<dbReference type="InterPro" id="IPR025501">
    <property type="entry name" value="MinD_FleN"/>
</dbReference>